<dbReference type="Proteomes" id="UP001234495">
    <property type="component" value="Unassembled WGS sequence"/>
</dbReference>
<accession>A0ABT9ZDR9</accession>
<dbReference type="EMBL" id="JAUSUD010000005">
    <property type="protein sequence ID" value="MDQ0230384.1"/>
    <property type="molecule type" value="Genomic_DNA"/>
</dbReference>
<name>A0ABT9ZDR9_9BACI</name>
<protein>
    <submittedName>
        <fullName evidence="1">Uncharacterized protein</fullName>
    </submittedName>
</protein>
<keyword evidence="2" id="KW-1185">Reference proteome</keyword>
<organism evidence="1 2">
    <name type="scientific">Metabacillus malikii</name>
    <dbReference type="NCBI Taxonomy" id="1504265"/>
    <lineage>
        <taxon>Bacteria</taxon>
        <taxon>Bacillati</taxon>
        <taxon>Bacillota</taxon>
        <taxon>Bacilli</taxon>
        <taxon>Bacillales</taxon>
        <taxon>Bacillaceae</taxon>
        <taxon>Metabacillus</taxon>
    </lineage>
</organism>
<reference evidence="1 2" key="1">
    <citation type="submission" date="2023-07" db="EMBL/GenBank/DDBJ databases">
        <title>Genomic Encyclopedia of Type Strains, Phase IV (KMG-IV): sequencing the most valuable type-strain genomes for metagenomic binning, comparative biology and taxonomic classification.</title>
        <authorList>
            <person name="Goeker M."/>
        </authorList>
    </citation>
    <scope>NUCLEOTIDE SEQUENCE [LARGE SCALE GENOMIC DNA]</scope>
    <source>
        <strain evidence="1 2">DSM 29005</strain>
    </source>
</reference>
<gene>
    <name evidence="1" type="ORF">J2S19_001638</name>
</gene>
<proteinExistence type="predicted"/>
<comment type="caution">
    <text evidence="1">The sequence shown here is derived from an EMBL/GenBank/DDBJ whole genome shotgun (WGS) entry which is preliminary data.</text>
</comment>
<evidence type="ECO:0000313" key="1">
    <source>
        <dbReference type="EMBL" id="MDQ0230384.1"/>
    </source>
</evidence>
<evidence type="ECO:0000313" key="2">
    <source>
        <dbReference type="Proteomes" id="UP001234495"/>
    </source>
</evidence>
<sequence length="58" mass="6860">MRYIVYDELAAVFFMFTNQVLSRYFLQSREVYSSRPTSIVAFFIKGSFTLIESSLFKN</sequence>